<dbReference type="PANTHER" id="PTHR46014:SF1">
    <property type="entry name" value="TETRATRICOPEPTIDE REPEAT PROTEIN 1"/>
    <property type="match status" value="1"/>
</dbReference>
<keyword evidence="1" id="KW-0677">Repeat</keyword>
<sequence length="287" mass="31577">MNPEGEVERQIQASLDQASDGIDSSDDEAAFQDARTQAWPNGPDELFHDARQANEGTDAAATPVRPPVRPHPSRTPSPDPDVEQRDAEAEATPELAQLRLRRATEAALSPAQRELKQSGNAAYLASQNVEAVTIYSEALALCPLCFTDDRAVLLANRAAAQFKQGDLAATIQDCSESLELKPDYLKALVRRAQAYEDHDKPHEALKDFEKVLTLDPKHAQANVAARVRLPEKVKIKDEQLKAEMMTNLKKLGNMVLNPFGLSTENFQFVQDPESGNYSVNFSQGNKS</sequence>
<dbReference type="InterPro" id="IPR013105">
    <property type="entry name" value="TPR_2"/>
</dbReference>
<comment type="caution">
    <text evidence="5">The sequence shown here is derived from an EMBL/GenBank/DDBJ whole genome shotgun (WGS) entry which is preliminary data.</text>
</comment>
<protein>
    <submittedName>
        <fullName evidence="5">Uncharacterized protein</fullName>
    </submittedName>
</protein>
<dbReference type="SUPFAM" id="SSF48452">
    <property type="entry name" value="TPR-like"/>
    <property type="match status" value="1"/>
</dbReference>
<dbReference type="AlphaFoldDB" id="A0A553PF23"/>
<evidence type="ECO:0000256" key="2">
    <source>
        <dbReference type="ARBA" id="ARBA00022803"/>
    </source>
</evidence>
<organism evidence="5 6">
    <name type="scientific">Tigriopus californicus</name>
    <name type="common">Marine copepod</name>
    <dbReference type="NCBI Taxonomy" id="6832"/>
    <lineage>
        <taxon>Eukaryota</taxon>
        <taxon>Metazoa</taxon>
        <taxon>Ecdysozoa</taxon>
        <taxon>Arthropoda</taxon>
        <taxon>Crustacea</taxon>
        <taxon>Multicrustacea</taxon>
        <taxon>Hexanauplia</taxon>
        <taxon>Copepoda</taxon>
        <taxon>Harpacticoida</taxon>
        <taxon>Harpacticidae</taxon>
        <taxon>Tigriopus</taxon>
    </lineage>
</organism>
<name>A0A553PF23_TIGCA</name>
<accession>A0A553PF23</accession>
<dbReference type="InterPro" id="IPR052769">
    <property type="entry name" value="TPR_domain_protein"/>
</dbReference>
<evidence type="ECO:0000256" key="1">
    <source>
        <dbReference type="ARBA" id="ARBA00022737"/>
    </source>
</evidence>
<dbReference type="PANTHER" id="PTHR46014">
    <property type="entry name" value="TETRATRICOPEPTIDE REPEAT PROTEIN 1"/>
    <property type="match status" value="1"/>
</dbReference>
<dbReference type="Gene3D" id="1.25.40.10">
    <property type="entry name" value="Tetratricopeptide repeat domain"/>
    <property type="match status" value="1"/>
</dbReference>
<feature type="compositionally biased region" description="Pro residues" evidence="4">
    <location>
        <begin position="64"/>
        <end position="79"/>
    </location>
</feature>
<evidence type="ECO:0000256" key="4">
    <source>
        <dbReference type="SAM" id="MobiDB-lite"/>
    </source>
</evidence>
<feature type="repeat" description="TPR" evidence="3">
    <location>
        <begin position="185"/>
        <end position="218"/>
    </location>
</feature>
<feature type="region of interest" description="Disordered" evidence="4">
    <location>
        <begin position="1"/>
        <end position="91"/>
    </location>
</feature>
<dbReference type="PROSITE" id="PS50005">
    <property type="entry name" value="TPR"/>
    <property type="match status" value="1"/>
</dbReference>
<evidence type="ECO:0000313" key="5">
    <source>
        <dbReference type="EMBL" id="TRY76282.1"/>
    </source>
</evidence>
<dbReference type="Proteomes" id="UP000318571">
    <property type="component" value="Chromosome 5"/>
</dbReference>
<dbReference type="EMBL" id="VCGU01000004">
    <property type="protein sequence ID" value="TRY76282.1"/>
    <property type="molecule type" value="Genomic_DNA"/>
</dbReference>
<dbReference type="InterPro" id="IPR019734">
    <property type="entry name" value="TPR_rpt"/>
</dbReference>
<evidence type="ECO:0000313" key="6">
    <source>
        <dbReference type="Proteomes" id="UP000318571"/>
    </source>
</evidence>
<reference evidence="5 6" key="1">
    <citation type="journal article" date="2018" name="Nat. Ecol. Evol.">
        <title>Genomic signatures of mitonuclear coevolution across populations of Tigriopus californicus.</title>
        <authorList>
            <person name="Barreto F.S."/>
            <person name="Watson E.T."/>
            <person name="Lima T.G."/>
            <person name="Willett C.S."/>
            <person name="Edmands S."/>
            <person name="Li W."/>
            <person name="Burton R.S."/>
        </authorList>
    </citation>
    <scope>NUCLEOTIDE SEQUENCE [LARGE SCALE GENOMIC DNA]</scope>
    <source>
        <strain evidence="5 6">San Diego</strain>
    </source>
</reference>
<dbReference type="InterPro" id="IPR011990">
    <property type="entry name" value="TPR-like_helical_dom_sf"/>
</dbReference>
<dbReference type="SMART" id="SM00028">
    <property type="entry name" value="TPR"/>
    <property type="match status" value="3"/>
</dbReference>
<keyword evidence="2 3" id="KW-0802">TPR repeat</keyword>
<keyword evidence="6" id="KW-1185">Reference proteome</keyword>
<proteinExistence type="predicted"/>
<dbReference type="STRING" id="6832.A0A553PF23"/>
<evidence type="ECO:0000256" key="3">
    <source>
        <dbReference type="PROSITE-ProRule" id="PRU00339"/>
    </source>
</evidence>
<gene>
    <name evidence="5" type="ORF">TCAL_10210</name>
</gene>
<dbReference type="Pfam" id="PF07719">
    <property type="entry name" value="TPR_2"/>
    <property type="match status" value="1"/>
</dbReference>